<dbReference type="SUPFAM" id="SSF46689">
    <property type="entry name" value="Homeodomain-like"/>
    <property type="match status" value="1"/>
</dbReference>
<reference evidence="1 2" key="1">
    <citation type="submission" date="2023-06" db="EMBL/GenBank/DDBJ databases">
        <title>Pelomonas sp. PFR6 16S ribosomal RNA gene Genome sequencing and assembly.</title>
        <authorList>
            <person name="Woo H."/>
        </authorList>
    </citation>
    <scope>NUCLEOTIDE SEQUENCE [LARGE SCALE GENOMIC DNA]</scope>
    <source>
        <strain evidence="1 2">PFR6</strain>
    </source>
</reference>
<comment type="caution">
    <text evidence="1">The sequence shown here is derived from an EMBL/GenBank/DDBJ whole genome shotgun (WGS) entry which is preliminary data.</text>
</comment>
<evidence type="ECO:0000313" key="1">
    <source>
        <dbReference type="EMBL" id="MDN3923324.1"/>
    </source>
</evidence>
<dbReference type="EMBL" id="JAUHHC010000013">
    <property type="protein sequence ID" value="MDN3923324.1"/>
    <property type="molecule type" value="Genomic_DNA"/>
</dbReference>
<proteinExistence type="predicted"/>
<organism evidence="1 2">
    <name type="scientific">Roseateles violae</name>
    <dbReference type="NCBI Taxonomy" id="3058042"/>
    <lineage>
        <taxon>Bacteria</taxon>
        <taxon>Pseudomonadati</taxon>
        <taxon>Pseudomonadota</taxon>
        <taxon>Betaproteobacteria</taxon>
        <taxon>Burkholderiales</taxon>
        <taxon>Sphaerotilaceae</taxon>
        <taxon>Roseateles</taxon>
    </lineage>
</organism>
<dbReference type="RefSeq" id="WP_290361624.1">
    <property type="nucleotide sequence ID" value="NZ_JAUHHC010000013.1"/>
</dbReference>
<keyword evidence="2" id="KW-1185">Reference proteome</keyword>
<evidence type="ECO:0000313" key="2">
    <source>
        <dbReference type="Proteomes" id="UP001228044"/>
    </source>
</evidence>
<sequence length="133" mass="14487">MLNRLPSPVQCPPLSQLLSDLCDPTPRQLARALGVSAGTVSRWIRQDDAPRPVLLALFWLTRWGVSRIDAEAHNSAAMHAAIAASLRTEAERLRRELARVVAAADFGCANDYTAEPLPVGRAVVVPIRSRRVG</sequence>
<dbReference type="Proteomes" id="UP001228044">
    <property type="component" value="Unassembled WGS sequence"/>
</dbReference>
<protein>
    <submittedName>
        <fullName evidence="1">Uncharacterized protein</fullName>
    </submittedName>
</protein>
<dbReference type="InterPro" id="IPR010982">
    <property type="entry name" value="Lambda_DNA-bd_dom_sf"/>
</dbReference>
<name>A0ABT8E0J6_9BURK</name>
<gene>
    <name evidence="1" type="ORF">QWJ38_23865</name>
</gene>
<dbReference type="InterPro" id="IPR009057">
    <property type="entry name" value="Homeodomain-like_sf"/>
</dbReference>
<dbReference type="Gene3D" id="1.10.260.40">
    <property type="entry name" value="lambda repressor-like DNA-binding domains"/>
    <property type="match status" value="1"/>
</dbReference>
<accession>A0ABT8E0J6</accession>